<dbReference type="SUPFAM" id="SSF55120">
    <property type="entry name" value="Pseudouridine synthase"/>
    <property type="match status" value="1"/>
</dbReference>
<sequence>MPPLLPLLLLLLLLLPSAAPLCASSIPSSSSIPSAAPLCASSIPSSTSILPSPGFSITRSFNPPPFGFACPAFAARARPELSSPANATLPVALMCFDPETFPTLSRARKACRKGTVLLSDQADPSKPYVRGRAADRVYPSTLVSLQTRTSNPFYPDITLSSPPFSLPVVYEDAHLAVVNKPAGVVVYSHKKGGHGTNTIRACLPYVLRPPPDGTEGMLRRPQPVHRLDKPTSGLLVVAKTKAAMVALSESFRERRVEKEYLAVLNGVLAHEEGVVEAIIPKPAPKMGVTFYKALSTSRSLRAAGNLLTLARFRPRTGRYHQLRYHASGPLGAPIVGDAEHDATEEGRSFMERGLFLCASRVAFPHPAGGEGADFGGGAVWRDEEAWVELEVETPEKFGKFLQWEEERYNNEPPAACAAPANPSKKKMKITTTTTASSKAARVPRRMIEDAEVLKFLREIAAARDANDAPAALAILQELGDKKYMFSRESITEIDGQNGKPLGESVKKLMKDFADNGDVVAAVERVMKKLQGDVSENDKNDKKKTAEQQRANDWDEWRLKAGAKKMKSEYYTLRVNPNVWSKGKKQMWSGPDGTVYSSMKSIRKLNDNIEIDEALFQQVAKKTEEKIRDALLKGTAGPTMLSDGAVFPSLPDRETEEHQNAPTAISQTGAMRAAQAEQIKMLSRQPPLRKTGPPVLGLCGFSNCNYRNKNPELMREHRASKHPEVHFCAGGGCMFFADEWGKIMAHRTAQGCEELPAPALVSPPTAKLEHRLFAPTGAEGVLQGRGGREDGIAPEEPAVQKGAPEPDECMMCSESVLGGASKPSVICCTVCVGVMYHTKCAVEWTTMCPQCRGDVRRMTAAEVNALRARSSASPPRTLGATRAPAAAAPGWGAVCGFQELQEPARVKQANLKLQGEMGEKVRAERELSDQVRELRKQFDGARNENALLCADAARVKQANLKLQGEMGEKVRAERELSDQVRELRKWFDVARNEKTLLCADAARVKQANLKLRGEMGEKVRAERELSDQVRELRKQFDGARNENALLCADAAEKDSIEWSGRMRAYEASMNAREHSCRDEIAKLRAEQAQMNERLRAEQAQMNERLRAERELSAQVHELRKQFNGGKQAFEDVGLTDQISGLRQDSMECSGRMRAYEASMIAKERSFRDETAKLQLQMNQRLRTDRELSAQDSIEWSGRMRAYEASKIAKERSFRDETEKLQRQMNERLRTERELSAQVHELRKQFNGGKQAFEDHVVDLSLLDSDSDSDSSAAALSDGCSSSSSSPAGNGCRIGRTRRLRKRARAGGGGESDDEPEDVDGDFQAATGRRIGAAPAAFRGVVSETKDAFLARPAAWLDASAHGMFADGNEEQLPVCSDERVARYKMLFRRIKAAR</sequence>
<dbReference type="PANTHER" id="PTHR21600:SF87">
    <property type="entry name" value="RNA PSEUDOURIDYLATE SYNTHASE DOMAIN-CONTAINING PROTEIN 1"/>
    <property type="match status" value="1"/>
</dbReference>
<feature type="domain" description="Pseudouridine synthase RsuA/RluA-like" evidence="5">
    <location>
        <begin position="174"/>
        <end position="327"/>
    </location>
</feature>
<feature type="compositionally biased region" description="Low complexity" evidence="3">
    <location>
        <begin position="1269"/>
        <end position="1292"/>
    </location>
</feature>
<feature type="compositionally biased region" description="Basic residues" evidence="3">
    <location>
        <begin position="1293"/>
        <end position="1303"/>
    </location>
</feature>
<feature type="coiled-coil region" evidence="2">
    <location>
        <begin position="905"/>
        <end position="974"/>
    </location>
</feature>
<dbReference type="InterPro" id="IPR050188">
    <property type="entry name" value="RluA_PseudoU_synthase"/>
</dbReference>
<accession>A0ABQ6MG06</accession>
<protein>
    <recommendedName>
        <fullName evidence="5">Pseudouridine synthase RsuA/RluA-like domain-containing protein</fullName>
    </recommendedName>
</protein>
<evidence type="ECO:0000256" key="3">
    <source>
        <dbReference type="SAM" id="MobiDB-lite"/>
    </source>
</evidence>
<feature type="region of interest" description="Disordered" evidence="3">
    <location>
        <begin position="530"/>
        <end position="549"/>
    </location>
</feature>
<keyword evidence="7" id="KW-1185">Reference proteome</keyword>
<proteinExistence type="inferred from homology"/>
<dbReference type="Pfam" id="PF00849">
    <property type="entry name" value="PseudoU_synth_2"/>
    <property type="match status" value="1"/>
</dbReference>
<dbReference type="InterPro" id="IPR006145">
    <property type="entry name" value="PsdUridine_synth_RsuA/RluA"/>
</dbReference>
<dbReference type="PANTHER" id="PTHR21600">
    <property type="entry name" value="MITOCHONDRIAL RNA PSEUDOURIDINE SYNTHASE"/>
    <property type="match status" value="1"/>
</dbReference>
<feature type="coiled-coil region" evidence="2">
    <location>
        <begin position="1003"/>
        <end position="1041"/>
    </location>
</feature>
<comment type="similarity">
    <text evidence="1">Belongs to the pseudouridine synthase RluA family.</text>
</comment>
<keyword evidence="4" id="KW-0732">Signal</keyword>
<evidence type="ECO:0000313" key="7">
    <source>
        <dbReference type="Proteomes" id="UP001165060"/>
    </source>
</evidence>
<comment type="caution">
    <text evidence="6">The sequence shown here is derived from an EMBL/GenBank/DDBJ whole genome shotgun (WGS) entry which is preliminary data.</text>
</comment>
<dbReference type="PROSITE" id="PS01129">
    <property type="entry name" value="PSI_RLU"/>
    <property type="match status" value="1"/>
</dbReference>
<evidence type="ECO:0000256" key="1">
    <source>
        <dbReference type="ARBA" id="ARBA00010876"/>
    </source>
</evidence>
<evidence type="ECO:0000259" key="5">
    <source>
        <dbReference type="Pfam" id="PF00849"/>
    </source>
</evidence>
<feature type="region of interest" description="Disordered" evidence="3">
    <location>
        <begin position="1269"/>
        <end position="1320"/>
    </location>
</feature>
<feature type="coiled-coil region" evidence="2">
    <location>
        <begin position="1079"/>
        <end position="1110"/>
    </location>
</feature>
<evidence type="ECO:0000256" key="2">
    <source>
        <dbReference type="SAM" id="Coils"/>
    </source>
</evidence>
<feature type="compositionally biased region" description="Acidic residues" evidence="3">
    <location>
        <begin position="1309"/>
        <end position="1319"/>
    </location>
</feature>
<evidence type="ECO:0000256" key="4">
    <source>
        <dbReference type="SAM" id="SignalP"/>
    </source>
</evidence>
<organism evidence="6 7">
    <name type="scientific">Tetraparma gracilis</name>
    <dbReference type="NCBI Taxonomy" id="2962635"/>
    <lineage>
        <taxon>Eukaryota</taxon>
        <taxon>Sar</taxon>
        <taxon>Stramenopiles</taxon>
        <taxon>Ochrophyta</taxon>
        <taxon>Bolidophyceae</taxon>
        <taxon>Parmales</taxon>
        <taxon>Triparmaceae</taxon>
        <taxon>Tetraparma</taxon>
    </lineage>
</organism>
<feature type="chain" id="PRO_5047087217" description="Pseudouridine synthase RsuA/RluA-like domain-containing protein" evidence="4">
    <location>
        <begin position="24"/>
        <end position="1393"/>
    </location>
</feature>
<dbReference type="Gene3D" id="3.30.2350.10">
    <property type="entry name" value="Pseudouridine synthase"/>
    <property type="match status" value="1"/>
</dbReference>
<evidence type="ECO:0000313" key="6">
    <source>
        <dbReference type="EMBL" id="GMI25541.1"/>
    </source>
</evidence>
<feature type="signal peptide" evidence="4">
    <location>
        <begin position="1"/>
        <end position="23"/>
    </location>
</feature>
<gene>
    <name evidence="6" type="ORF">TeGR_g5185</name>
</gene>
<name>A0ABQ6MG06_9STRA</name>
<keyword evidence="2" id="KW-0175">Coiled coil</keyword>
<dbReference type="Proteomes" id="UP001165060">
    <property type="component" value="Unassembled WGS sequence"/>
</dbReference>
<reference evidence="6 7" key="1">
    <citation type="journal article" date="2023" name="Commun. Biol.">
        <title>Genome analysis of Parmales, the sister group of diatoms, reveals the evolutionary specialization of diatoms from phago-mixotrophs to photoautotrophs.</title>
        <authorList>
            <person name="Ban H."/>
            <person name="Sato S."/>
            <person name="Yoshikawa S."/>
            <person name="Yamada K."/>
            <person name="Nakamura Y."/>
            <person name="Ichinomiya M."/>
            <person name="Sato N."/>
            <person name="Blanc-Mathieu R."/>
            <person name="Endo H."/>
            <person name="Kuwata A."/>
            <person name="Ogata H."/>
        </authorList>
    </citation>
    <scope>NUCLEOTIDE SEQUENCE [LARGE SCALE GENOMIC DNA]</scope>
</reference>
<dbReference type="InterPro" id="IPR020103">
    <property type="entry name" value="PsdUridine_synth_cat_dom_sf"/>
</dbReference>
<dbReference type="EMBL" id="BRYB01000221">
    <property type="protein sequence ID" value="GMI25541.1"/>
    <property type="molecule type" value="Genomic_DNA"/>
</dbReference>
<dbReference type="InterPro" id="IPR006224">
    <property type="entry name" value="PsdUridine_synth_RluA-like_CS"/>
</dbReference>
<dbReference type="CDD" id="cd02869">
    <property type="entry name" value="PseudoU_synth_RluA_like"/>
    <property type="match status" value="1"/>
</dbReference>